<sequence length="85" mass="9890">RWIRRLQVQFPFADKSLGKNLNNMRTTPNIKTNFLKFYAQNNKCYAWNNGTKVTTQNVGCTKSVKRFERGDHQVLHTCIETPTGN</sequence>
<dbReference type="Ensembl" id="ENSOSIT00000037358.1">
    <property type="protein sequence ID" value="ENSOSIP00000035429.1"/>
    <property type="gene ID" value="ENSOSIG00000017700.1"/>
</dbReference>
<evidence type="ECO:0000313" key="1">
    <source>
        <dbReference type="Ensembl" id="ENSOSIP00000035429.1"/>
    </source>
</evidence>
<organism evidence="1 2">
    <name type="scientific">Oryzias sinensis</name>
    <name type="common">Chinese medaka</name>
    <dbReference type="NCBI Taxonomy" id="183150"/>
    <lineage>
        <taxon>Eukaryota</taxon>
        <taxon>Metazoa</taxon>
        <taxon>Chordata</taxon>
        <taxon>Craniata</taxon>
        <taxon>Vertebrata</taxon>
        <taxon>Euteleostomi</taxon>
        <taxon>Actinopterygii</taxon>
        <taxon>Neopterygii</taxon>
        <taxon>Teleostei</taxon>
        <taxon>Neoteleostei</taxon>
        <taxon>Acanthomorphata</taxon>
        <taxon>Ovalentaria</taxon>
        <taxon>Atherinomorphae</taxon>
        <taxon>Beloniformes</taxon>
        <taxon>Adrianichthyidae</taxon>
        <taxon>Oryziinae</taxon>
        <taxon>Oryzias</taxon>
    </lineage>
</organism>
<keyword evidence="2" id="KW-1185">Reference proteome</keyword>
<evidence type="ECO:0000313" key="2">
    <source>
        <dbReference type="Proteomes" id="UP000694383"/>
    </source>
</evidence>
<accession>A0A8C7YZW0</accession>
<dbReference type="Proteomes" id="UP000694383">
    <property type="component" value="Unplaced"/>
</dbReference>
<reference evidence="1" key="1">
    <citation type="submission" date="2025-08" db="UniProtKB">
        <authorList>
            <consortium name="Ensembl"/>
        </authorList>
    </citation>
    <scope>IDENTIFICATION</scope>
</reference>
<protein>
    <submittedName>
        <fullName evidence="1">Uncharacterized protein</fullName>
    </submittedName>
</protein>
<dbReference type="AlphaFoldDB" id="A0A8C7YZW0"/>
<name>A0A8C7YZW0_9TELE</name>
<reference evidence="1" key="2">
    <citation type="submission" date="2025-09" db="UniProtKB">
        <authorList>
            <consortium name="Ensembl"/>
        </authorList>
    </citation>
    <scope>IDENTIFICATION</scope>
</reference>
<proteinExistence type="predicted"/>